<evidence type="ECO:0000313" key="3">
    <source>
        <dbReference type="Proteomes" id="UP001206595"/>
    </source>
</evidence>
<protein>
    <submittedName>
        <fullName evidence="2">Uncharacterized protein</fullName>
    </submittedName>
</protein>
<feature type="signal peptide" evidence="1">
    <location>
        <begin position="1"/>
        <end position="25"/>
    </location>
</feature>
<keyword evidence="3" id="KW-1185">Reference proteome</keyword>
<dbReference type="Proteomes" id="UP001206595">
    <property type="component" value="Unassembled WGS sequence"/>
</dbReference>
<dbReference type="RefSeq" id="XP_051440816.1">
    <property type="nucleotide sequence ID" value="XM_051592090.1"/>
</dbReference>
<gene>
    <name evidence="2" type="ORF">K450DRAFT_260019</name>
</gene>
<evidence type="ECO:0000313" key="2">
    <source>
        <dbReference type="EMBL" id="KAI8575812.1"/>
    </source>
</evidence>
<feature type="chain" id="PRO_5042229674" evidence="1">
    <location>
        <begin position="26"/>
        <end position="84"/>
    </location>
</feature>
<dbReference type="GeneID" id="75917433"/>
<accession>A0AAD5E2Q2</accession>
<evidence type="ECO:0000256" key="1">
    <source>
        <dbReference type="SAM" id="SignalP"/>
    </source>
</evidence>
<keyword evidence="1" id="KW-0732">Signal</keyword>
<reference evidence="2" key="1">
    <citation type="submission" date="2021-06" db="EMBL/GenBank/DDBJ databases">
        <authorList>
            <consortium name="DOE Joint Genome Institute"/>
            <person name="Mondo S.J."/>
            <person name="Amses K.R."/>
            <person name="Simmons D.R."/>
            <person name="Longcore J.E."/>
            <person name="Seto K."/>
            <person name="Alves G.H."/>
            <person name="Bonds A.E."/>
            <person name="Quandt C.A."/>
            <person name="Davis W.J."/>
            <person name="Chang Y."/>
            <person name="Letcher P.M."/>
            <person name="Powell M.J."/>
            <person name="Kuo A."/>
            <person name="Labutti K."/>
            <person name="Pangilinan J."/>
            <person name="Andreopoulos W."/>
            <person name="Tritt A."/>
            <person name="Riley R."/>
            <person name="Hundley H."/>
            <person name="Johnson J."/>
            <person name="Lipzen A."/>
            <person name="Barry K."/>
            <person name="Berbee M.L."/>
            <person name="Buchler N.E."/>
            <person name="Grigoriev I.V."/>
            <person name="Spatafora J.W."/>
            <person name="Stajich J.E."/>
            <person name="James T.Y."/>
        </authorList>
    </citation>
    <scope>NUCLEOTIDE SEQUENCE</scope>
    <source>
        <strain evidence="2">AG</strain>
    </source>
</reference>
<proteinExistence type="predicted"/>
<dbReference type="AlphaFoldDB" id="A0AAD5E2Q2"/>
<reference evidence="2" key="2">
    <citation type="journal article" date="2022" name="Proc. Natl. Acad. Sci. U.S.A.">
        <title>Diploid-dominant life cycles characterize the early evolution of Fungi.</title>
        <authorList>
            <person name="Amses K.R."/>
            <person name="Simmons D.R."/>
            <person name="Longcore J.E."/>
            <person name="Mondo S.J."/>
            <person name="Seto K."/>
            <person name="Jeronimo G.H."/>
            <person name="Bonds A.E."/>
            <person name="Quandt C.A."/>
            <person name="Davis W.J."/>
            <person name="Chang Y."/>
            <person name="Federici B.A."/>
            <person name="Kuo A."/>
            <person name="LaButti K."/>
            <person name="Pangilinan J."/>
            <person name="Andreopoulos W."/>
            <person name="Tritt A."/>
            <person name="Riley R."/>
            <person name="Hundley H."/>
            <person name="Johnson J."/>
            <person name="Lipzen A."/>
            <person name="Barry K."/>
            <person name="Lang B.F."/>
            <person name="Cuomo C.A."/>
            <person name="Buchler N.E."/>
            <person name="Grigoriev I.V."/>
            <person name="Spatafora J.W."/>
            <person name="Stajich J.E."/>
            <person name="James T.Y."/>
        </authorList>
    </citation>
    <scope>NUCLEOTIDE SEQUENCE</scope>
    <source>
        <strain evidence="2">AG</strain>
    </source>
</reference>
<comment type="caution">
    <text evidence="2">The sequence shown here is derived from an EMBL/GenBank/DDBJ whole genome shotgun (WGS) entry which is preliminary data.</text>
</comment>
<organism evidence="2 3">
    <name type="scientific">Umbelopsis ramanniana AG</name>
    <dbReference type="NCBI Taxonomy" id="1314678"/>
    <lineage>
        <taxon>Eukaryota</taxon>
        <taxon>Fungi</taxon>
        <taxon>Fungi incertae sedis</taxon>
        <taxon>Mucoromycota</taxon>
        <taxon>Mucoromycotina</taxon>
        <taxon>Umbelopsidomycetes</taxon>
        <taxon>Umbelopsidales</taxon>
        <taxon>Umbelopsidaceae</taxon>
        <taxon>Umbelopsis</taxon>
    </lineage>
</organism>
<name>A0AAD5E2Q2_UMBRA</name>
<dbReference type="EMBL" id="MU620969">
    <property type="protein sequence ID" value="KAI8575812.1"/>
    <property type="molecule type" value="Genomic_DNA"/>
</dbReference>
<sequence length="84" mass="9101">MSISIFRAFNLLSSILLLPFGPSNLAPAHYLSLQSGDGGKDVVFVLAKGCADAKRFPSTEIQRPDALSNDLSIILQMRSIYQSS</sequence>